<dbReference type="InterPro" id="IPR008927">
    <property type="entry name" value="6-PGluconate_DH-like_C_sf"/>
</dbReference>
<dbReference type="InterPro" id="IPR036291">
    <property type="entry name" value="NAD(P)-bd_dom_sf"/>
</dbReference>
<dbReference type="PIRSF" id="PIRSF000105">
    <property type="entry name" value="HCDH"/>
    <property type="match status" value="1"/>
</dbReference>
<dbReference type="SUPFAM" id="SSF48179">
    <property type="entry name" value="6-phosphogluconate dehydrogenase C-terminal domain-like"/>
    <property type="match status" value="1"/>
</dbReference>
<dbReference type="GO" id="GO:0006631">
    <property type="term" value="P:fatty acid metabolic process"/>
    <property type="evidence" value="ECO:0007669"/>
    <property type="project" value="InterPro"/>
</dbReference>
<gene>
    <name evidence="4" type="ORF">MNBD_BACTEROID01-227</name>
</gene>
<evidence type="ECO:0000259" key="2">
    <source>
        <dbReference type="Pfam" id="PF00725"/>
    </source>
</evidence>
<dbReference type="PANTHER" id="PTHR48075">
    <property type="entry name" value="3-HYDROXYACYL-COA DEHYDROGENASE FAMILY PROTEIN"/>
    <property type="match status" value="1"/>
</dbReference>
<dbReference type="AlphaFoldDB" id="A0A3B0T8K6"/>
<dbReference type="Pfam" id="PF00725">
    <property type="entry name" value="3HCDH"/>
    <property type="match status" value="1"/>
</dbReference>
<reference evidence="4" key="1">
    <citation type="submission" date="2018-06" db="EMBL/GenBank/DDBJ databases">
        <authorList>
            <person name="Zhirakovskaya E."/>
        </authorList>
    </citation>
    <scope>NUCLEOTIDE SEQUENCE</scope>
</reference>
<evidence type="ECO:0008006" key="5">
    <source>
        <dbReference type="Google" id="ProtNLM"/>
    </source>
</evidence>
<evidence type="ECO:0000259" key="3">
    <source>
        <dbReference type="Pfam" id="PF02737"/>
    </source>
</evidence>
<dbReference type="SUPFAM" id="SSF51735">
    <property type="entry name" value="NAD(P)-binding Rossmann-fold domains"/>
    <property type="match status" value="1"/>
</dbReference>
<dbReference type="PANTHER" id="PTHR48075:SF5">
    <property type="entry name" value="3-HYDROXYBUTYRYL-COA DEHYDROGENASE"/>
    <property type="match status" value="1"/>
</dbReference>
<sequence>MAKQENNQGKINTIGIIGLGLMGQGIASCFVRYGFNVIAYSRTAAREQETLNHISGSFKKLIDRNIISESDIQGWEERFKYVNSLEEMEDCQFIVETVGESLDLKRFIYNTIESVVGKDVVIATNTSGISISLLQKELVNKERFIGMHWAEPAEITKYLELSRAEDTADYAVEIGRSIGERCGKQPTILNYDISGLISNRLMYAMMREAMHLVEIGVADIETVDRSFRNDIGWWATLCGPFRWMDITGLPIYAKVMEGLFPDLCNTDKVPALIKEKVDSKSKFYDYQENEEKEWEDMWTDFTHDISELVKKYEKKAKF</sequence>
<dbReference type="Pfam" id="PF02737">
    <property type="entry name" value="3HCDH_N"/>
    <property type="match status" value="1"/>
</dbReference>
<name>A0A3B0T8K6_9ZZZZ</name>
<dbReference type="EMBL" id="UOEP01000002">
    <property type="protein sequence ID" value="VAW12413.1"/>
    <property type="molecule type" value="Genomic_DNA"/>
</dbReference>
<evidence type="ECO:0000256" key="1">
    <source>
        <dbReference type="ARBA" id="ARBA00023002"/>
    </source>
</evidence>
<dbReference type="Gene3D" id="1.10.1040.10">
    <property type="entry name" value="N-(1-d-carboxylethyl)-l-norvaline Dehydrogenase, domain 2"/>
    <property type="match status" value="1"/>
</dbReference>
<evidence type="ECO:0000313" key="4">
    <source>
        <dbReference type="EMBL" id="VAW12413.1"/>
    </source>
</evidence>
<protein>
    <recommendedName>
        <fullName evidence="5">3-hydroxybutyryl-CoA dehydrogenase</fullName>
    </recommendedName>
</protein>
<organism evidence="4">
    <name type="scientific">hydrothermal vent metagenome</name>
    <dbReference type="NCBI Taxonomy" id="652676"/>
    <lineage>
        <taxon>unclassified sequences</taxon>
        <taxon>metagenomes</taxon>
        <taxon>ecological metagenomes</taxon>
    </lineage>
</organism>
<proteinExistence type="predicted"/>
<dbReference type="GO" id="GO:0070403">
    <property type="term" value="F:NAD+ binding"/>
    <property type="evidence" value="ECO:0007669"/>
    <property type="project" value="InterPro"/>
</dbReference>
<feature type="domain" description="3-hydroxyacyl-CoA dehydrogenase NAD binding" evidence="3">
    <location>
        <begin position="13"/>
        <end position="188"/>
    </location>
</feature>
<dbReference type="Gene3D" id="3.40.50.720">
    <property type="entry name" value="NAD(P)-binding Rossmann-like Domain"/>
    <property type="match status" value="1"/>
</dbReference>
<accession>A0A3B0T8K6</accession>
<dbReference type="InterPro" id="IPR022694">
    <property type="entry name" value="3-OHacyl-CoA_DH"/>
</dbReference>
<dbReference type="InterPro" id="IPR006176">
    <property type="entry name" value="3-OHacyl-CoA_DH_NAD-bd"/>
</dbReference>
<dbReference type="GO" id="GO:0016616">
    <property type="term" value="F:oxidoreductase activity, acting on the CH-OH group of donors, NAD or NADP as acceptor"/>
    <property type="evidence" value="ECO:0007669"/>
    <property type="project" value="InterPro"/>
</dbReference>
<feature type="domain" description="3-hydroxyacyl-CoA dehydrogenase C-terminal" evidence="2">
    <location>
        <begin position="195"/>
        <end position="278"/>
    </location>
</feature>
<dbReference type="InterPro" id="IPR006108">
    <property type="entry name" value="3HC_DH_C"/>
</dbReference>
<dbReference type="InterPro" id="IPR013328">
    <property type="entry name" value="6PGD_dom2"/>
</dbReference>
<keyword evidence="1" id="KW-0560">Oxidoreductase</keyword>
<dbReference type="PROSITE" id="PS51257">
    <property type="entry name" value="PROKAR_LIPOPROTEIN"/>
    <property type="match status" value="1"/>
</dbReference>